<sequence>MDTEISQSTQSASSLNFQKQLKNLIPERNELRSSRSSIRSSSECLTFGSLCFAPTLFDFPRLHGFLQFCLGYFAWEWLDLFGSRLTRNERVFFDEKNILETSKAFDFLLGPVLDDTTPGGTTKDPCCGKYPTIELIKGLIADPKQAQMQEFYKQHYGNMYKTALRASQEAKAAEVSATAISPSANSLKTIKSASKTESEISISPVPSKSNESQNTNKKND</sequence>
<reference evidence="2" key="1">
    <citation type="submission" date="2022-11" db="UniProtKB">
        <authorList>
            <consortium name="WormBaseParasite"/>
        </authorList>
    </citation>
    <scope>IDENTIFICATION</scope>
</reference>
<dbReference type="WBParaSite" id="PS1159_v2.g19474.t1">
    <property type="protein sequence ID" value="PS1159_v2.g19474.t1"/>
    <property type="gene ID" value="PS1159_v2.g19474"/>
</dbReference>
<organism evidence="1 2">
    <name type="scientific">Panagrolaimus sp. PS1159</name>
    <dbReference type="NCBI Taxonomy" id="55785"/>
    <lineage>
        <taxon>Eukaryota</taxon>
        <taxon>Metazoa</taxon>
        <taxon>Ecdysozoa</taxon>
        <taxon>Nematoda</taxon>
        <taxon>Chromadorea</taxon>
        <taxon>Rhabditida</taxon>
        <taxon>Tylenchina</taxon>
        <taxon>Panagrolaimomorpha</taxon>
        <taxon>Panagrolaimoidea</taxon>
        <taxon>Panagrolaimidae</taxon>
        <taxon>Panagrolaimus</taxon>
    </lineage>
</organism>
<protein>
    <submittedName>
        <fullName evidence="2">Uncharacterized protein</fullName>
    </submittedName>
</protein>
<accession>A0AC35FQI7</accession>
<dbReference type="Proteomes" id="UP000887580">
    <property type="component" value="Unplaced"/>
</dbReference>
<name>A0AC35FQI7_9BILA</name>
<evidence type="ECO:0000313" key="1">
    <source>
        <dbReference type="Proteomes" id="UP000887580"/>
    </source>
</evidence>
<evidence type="ECO:0000313" key="2">
    <source>
        <dbReference type="WBParaSite" id="PS1159_v2.g19474.t1"/>
    </source>
</evidence>
<proteinExistence type="predicted"/>